<keyword evidence="1" id="KW-0732">Signal</keyword>
<reference evidence="2 3" key="1">
    <citation type="journal article" date="2011" name="J. Bacteriol.">
        <title>Genome sequence of 'Pedosphaera parvula' Ellin514, an aerobic Verrucomicrobial isolate from pasture soil.</title>
        <authorList>
            <person name="Kant R."/>
            <person name="van Passel M.W."/>
            <person name="Sangwan P."/>
            <person name="Palva A."/>
            <person name="Lucas S."/>
            <person name="Copeland A."/>
            <person name="Lapidus A."/>
            <person name="Glavina Del Rio T."/>
            <person name="Dalin E."/>
            <person name="Tice H."/>
            <person name="Bruce D."/>
            <person name="Goodwin L."/>
            <person name="Pitluck S."/>
            <person name="Chertkov O."/>
            <person name="Larimer F.W."/>
            <person name="Land M.L."/>
            <person name="Hauser L."/>
            <person name="Brettin T.S."/>
            <person name="Detter J.C."/>
            <person name="Han S."/>
            <person name="de Vos W.M."/>
            <person name="Janssen P.H."/>
            <person name="Smidt H."/>
        </authorList>
    </citation>
    <scope>NUCLEOTIDE SEQUENCE [LARGE SCALE GENOMIC DNA]</scope>
    <source>
        <strain evidence="2 3">Ellin514</strain>
    </source>
</reference>
<feature type="chain" id="PRO_5002894838" evidence="1">
    <location>
        <begin position="24"/>
        <end position="254"/>
    </location>
</feature>
<organism evidence="2 3">
    <name type="scientific">Pedosphaera parvula (strain Ellin514)</name>
    <dbReference type="NCBI Taxonomy" id="320771"/>
    <lineage>
        <taxon>Bacteria</taxon>
        <taxon>Pseudomonadati</taxon>
        <taxon>Verrucomicrobiota</taxon>
        <taxon>Pedosphaerae</taxon>
        <taxon>Pedosphaerales</taxon>
        <taxon>Pedosphaeraceae</taxon>
        <taxon>Pedosphaera</taxon>
    </lineage>
</organism>
<accession>B9XIF0</accession>
<name>B9XIF0_PEDPL</name>
<evidence type="ECO:0000313" key="2">
    <source>
        <dbReference type="EMBL" id="EEF60411.1"/>
    </source>
</evidence>
<dbReference type="EMBL" id="ABOX02000017">
    <property type="protein sequence ID" value="EEF60411.1"/>
    <property type="molecule type" value="Genomic_DNA"/>
</dbReference>
<gene>
    <name evidence="2" type="ORF">Cflav_PD3381</name>
</gene>
<comment type="caution">
    <text evidence="2">The sequence shown here is derived from an EMBL/GenBank/DDBJ whole genome shotgun (WGS) entry which is preliminary data.</text>
</comment>
<protein>
    <submittedName>
        <fullName evidence="2">Uncharacterized protein</fullName>
    </submittedName>
</protein>
<dbReference type="OrthoDB" id="8706994at2"/>
<dbReference type="STRING" id="320771.Cflav_PD3381"/>
<dbReference type="AlphaFoldDB" id="B9XIF0"/>
<evidence type="ECO:0000313" key="3">
    <source>
        <dbReference type="Proteomes" id="UP000003688"/>
    </source>
</evidence>
<sequence precursor="true">MIKGFCQTLALAFLSLCSLNTQGSDVRLPFDEAKLEFSAPPLEQARWLLRPVAEYGVLGKPLTSLPNPQEDLIGKPMTVDRSQLQSYLSSHKITDAEIGGAITNTLKAKYFVIHDVSAPNYHEKTFPTNINEATWFYNGLTFWGSNHAAHFFVNRLGQSVAPHPLTTPWRATKFETKVLKEKSRGLFVHTELIQPRRTDPQGRPGNDGIAPDPGFTESQLDRLALLYVIASVEHGTWMVPAFHANIDAGYSRRS</sequence>
<evidence type="ECO:0000256" key="1">
    <source>
        <dbReference type="SAM" id="SignalP"/>
    </source>
</evidence>
<dbReference type="RefSeq" id="WP_007415593.1">
    <property type="nucleotide sequence ID" value="NZ_ABOX02000017.1"/>
</dbReference>
<dbReference type="Proteomes" id="UP000003688">
    <property type="component" value="Unassembled WGS sequence"/>
</dbReference>
<feature type="signal peptide" evidence="1">
    <location>
        <begin position="1"/>
        <end position="23"/>
    </location>
</feature>
<proteinExistence type="predicted"/>
<keyword evidence="3" id="KW-1185">Reference proteome</keyword>